<dbReference type="AlphaFoldDB" id="X1D0L4"/>
<evidence type="ECO:0000313" key="1">
    <source>
        <dbReference type="EMBL" id="GAG98652.1"/>
    </source>
</evidence>
<comment type="caution">
    <text evidence="1">The sequence shown here is derived from an EMBL/GenBank/DDBJ whole genome shotgun (WGS) entry which is preliminary data.</text>
</comment>
<name>X1D0L4_9ZZZZ</name>
<proteinExistence type="predicted"/>
<sequence length="49" mass="5159">MFLMMSECGIEQCPDGRGGLTLQLGGGSICSKPMFITDEAMPASECDLS</sequence>
<dbReference type="EMBL" id="BART01027899">
    <property type="protein sequence ID" value="GAG98652.1"/>
    <property type="molecule type" value="Genomic_DNA"/>
</dbReference>
<gene>
    <name evidence="1" type="ORF">S01H4_49335</name>
</gene>
<organism evidence="1">
    <name type="scientific">marine sediment metagenome</name>
    <dbReference type="NCBI Taxonomy" id="412755"/>
    <lineage>
        <taxon>unclassified sequences</taxon>
        <taxon>metagenomes</taxon>
        <taxon>ecological metagenomes</taxon>
    </lineage>
</organism>
<reference evidence="1" key="1">
    <citation type="journal article" date="2014" name="Front. Microbiol.">
        <title>High frequency of phylogenetically diverse reductive dehalogenase-homologous genes in deep subseafloor sedimentary metagenomes.</title>
        <authorList>
            <person name="Kawai M."/>
            <person name="Futagami T."/>
            <person name="Toyoda A."/>
            <person name="Takaki Y."/>
            <person name="Nishi S."/>
            <person name="Hori S."/>
            <person name="Arai W."/>
            <person name="Tsubouchi T."/>
            <person name="Morono Y."/>
            <person name="Uchiyama I."/>
            <person name="Ito T."/>
            <person name="Fujiyama A."/>
            <person name="Inagaki F."/>
            <person name="Takami H."/>
        </authorList>
    </citation>
    <scope>NUCLEOTIDE SEQUENCE</scope>
    <source>
        <strain evidence="1">Expedition CK06-06</strain>
    </source>
</reference>
<protein>
    <submittedName>
        <fullName evidence="1">Uncharacterized protein</fullName>
    </submittedName>
</protein>
<accession>X1D0L4</accession>